<reference evidence="2" key="1">
    <citation type="submission" date="2022-11" db="UniProtKB">
        <authorList>
            <consortium name="WormBaseParasite"/>
        </authorList>
    </citation>
    <scope>IDENTIFICATION</scope>
</reference>
<dbReference type="Proteomes" id="UP000887565">
    <property type="component" value="Unplaced"/>
</dbReference>
<evidence type="ECO:0000313" key="1">
    <source>
        <dbReference type="Proteomes" id="UP000887565"/>
    </source>
</evidence>
<name>A0A915JT95_ROMCU</name>
<keyword evidence="1" id="KW-1185">Reference proteome</keyword>
<dbReference type="WBParaSite" id="nRc.2.0.1.t29047-RA">
    <property type="protein sequence ID" value="nRc.2.0.1.t29047-RA"/>
    <property type="gene ID" value="nRc.2.0.1.g29047"/>
</dbReference>
<dbReference type="SUPFAM" id="SSF63737">
    <property type="entry name" value="Leukotriene A4 hydrolase N-terminal domain"/>
    <property type="match status" value="1"/>
</dbReference>
<evidence type="ECO:0000313" key="2">
    <source>
        <dbReference type="WBParaSite" id="nRc.2.0.1.t29047-RA"/>
    </source>
</evidence>
<accession>A0A915JT95</accession>
<dbReference type="Gene3D" id="2.60.40.1730">
    <property type="entry name" value="tricorn interacting facor f3 domain"/>
    <property type="match status" value="1"/>
</dbReference>
<sequence>MLIQDSNPGLCDYSAAFFYLNYRASVAIVTKIPKVAHQHCTKGFPWINDTLPSSIQPFLYGLHLQPNLMTGEFTGAVDIYVRIQQKTDWLILNAKLPTGIENDLVVTLKFSGRMNGDEIHKLFFANFYDEDDNKVKL</sequence>
<protein>
    <submittedName>
        <fullName evidence="2">Uncharacterized protein</fullName>
    </submittedName>
</protein>
<dbReference type="InterPro" id="IPR042097">
    <property type="entry name" value="Aminopeptidase_N-like_N_sf"/>
</dbReference>
<dbReference type="AlphaFoldDB" id="A0A915JT95"/>
<organism evidence="1 2">
    <name type="scientific">Romanomermis culicivorax</name>
    <name type="common">Nematode worm</name>
    <dbReference type="NCBI Taxonomy" id="13658"/>
    <lineage>
        <taxon>Eukaryota</taxon>
        <taxon>Metazoa</taxon>
        <taxon>Ecdysozoa</taxon>
        <taxon>Nematoda</taxon>
        <taxon>Enoplea</taxon>
        <taxon>Dorylaimia</taxon>
        <taxon>Mermithida</taxon>
        <taxon>Mermithoidea</taxon>
        <taxon>Mermithidae</taxon>
        <taxon>Romanomermis</taxon>
    </lineage>
</organism>
<proteinExistence type="predicted"/>